<sequence length="219" mass="23842">MGVRTLSVSMSTTPASPSTETAMSSTTTAHAVAHADHTMHMARILLLTSGYRVIAALSAFHDDADDLMVRRFNAGLARELWAATHATGLVEAVEISAVRAAGPRGANPPPCCAPISTLLASTEWDGRYLQVDIRKLDRRAIINSLPLTPHQAVALAADPWMPMHWDDLSHLQLNDNTFKKAFQTALSFAEKSTQNVRAADKVLMSSLEALDRELFPKEK</sequence>
<dbReference type="OrthoDB" id="2760482at2759"/>
<accession>A0A4Q9M647</accession>
<dbReference type="Proteomes" id="UP000292957">
    <property type="component" value="Unassembled WGS sequence"/>
</dbReference>
<dbReference type="AlphaFoldDB" id="A0A4Q9M647"/>
<evidence type="ECO:0000313" key="2">
    <source>
        <dbReference type="EMBL" id="TBU22405.1"/>
    </source>
</evidence>
<feature type="compositionally biased region" description="Low complexity" evidence="1">
    <location>
        <begin position="7"/>
        <end position="26"/>
    </location>
</feature>
<dbReference type="EMBL" id="ML143543">
    <property type="protein sequence ID" value="TBU22405.1"/>
    <property type="molecule type" value="Genomic_DNA"/>
</dbReference>
<gene>
    <name evidence="2" type="ORF">BD311DRAFT_742997</name>
</gene>
<feature type="region of interest" description="Disordered" evidence="1">
    <location>
        <begin position="1"/>
        <end position="26"/>
    </location>
</feature>
<protein>
    <submittedName>
        <fullName evidence="2">Uncharacterized protein</fullName>
    </submittedName>
</protein>
<evidence type="ECO:0000256" key="1">
    <source>
        <dbReference type="SAM" id="MobiDB-lite"/>
    </source>
</evidence>
<organism evidence="2">
    <name type="scientific">Dichomitus squalens</name>
    <dbReference type="NCBI Taxonomy" id="114155"/>
    <lineage>
        <taxon>Eukaryota</taxon>
        <taxon>Fungi</taxon>
        <taxon>Dikarya</taxon>
        <taxon>Basidiomycota</taxon>
        <taxon>Agaricomycotina</taxon>
        <taxon>Agaricomycetes</taxon>
        <taxon>Polyporales</taxon>
        <taxon>Polyporaceae</taxon>
        <taxon>Dichomitus</taxon>
    </lineage>
</organism>
<proteinExistence type="predicted"/>
<reference evidence="2" key="1">
    <citation type="submission" date="2019-01" db="EMBL/GenBank/DDBJ databases">
        <title>Draft genome sequences of three monokaryotic isolates of the white-rot basidiomycete fungus Dichomitus squalens.</title>
        <authorList>
            <consortium name="DOE Joint Genome Institute"/>
            <person name="Lopez S.C."/>
            <person name="Andreopoulos B."/>
            <person name="Pangilinan J."/>
            <person name="Lipzen A."/>
            <person name="Riley R."/>
            <person name="Ahrendt S."/>
            <person name="Ng V."/>
            <person name="Barry K."/>
            <person name="Daum C."/>
            <person name="Grigoriev I.V."/>
            <person name="Hilden K.S."/>
            <person name="Makela M.R."/>
            <person name="de Vries R.P."/>
        </authorList>
    </citation>
    <scope>NUCLEOTIDE SEQUENCE [LARGE SCALE GENOMIC DNA]</scope>
    <source>
        <strain evidence="2">OM18370.1</strain>
    </source>
</reference>
<name>A0A4Q9M647_9APHY</name>